<accession>A0A5C3NLW4</accession>
<reference evidence="1 2" key="1">
    <citation type="journal article" date="2019" name="Nat. Ecol. Evol.">
        <title>Megaphylogeny resolves global patterns of mushroom evolution.</title>
        <authorList>
            <person name="Varga T."/>
            <person name="Krizsan K."/>
            <person name="Foldi C."/>
            <person name="Dima B."/>
            <person name="Sanchez-Garcia M."/>
            <person name="Sanchez-Ramirez S."/>
            <person name="Szollosi G.J."/>
            <person name="Szarkandi J.G."/>
            <person name="Papp V."/>
            <person name="Albert L."/>
            <person name="Andreopoulos W."/>
            <person name="Angelini C."/>
            <person name="Antonin V."/>
            <person name="Barry K.W."/>
            <person name="Bougher N.L."/>
            <person name="Buchanan P."/>
            <person name="Buyck B."/>
            <person name="Bense V."/>
            <person name="Catcheside P."/>
            <person name="Chovatia M."/>
            <person name="Cooper J."/>
            <person name="Damon W."/>
            <person name="Desjardin D."/>
            <person name="Finy P."/>
            <person name="Geml J."/>
            <person name="Haridas S."/>
            <person name="Hughes K."/>
            <person name="Justo A."/>
            <person name="Karasinski D."/>
            <person name="Kautmanova I."/>
            <person name="Kiss B."/>
            <person name="Kocsube S."/>
            <person name="Kotiranta H."/>
            <person name="LaButti K.M."/>
            <person name="Lechner B.E."/>
            <person name="Liimatainen K."/>
            <person name="Lipzen A."/>
            <person name="Lukacs Z."/>
            <person name="Mihaltcheva S."/>
            <person name="Morgado L.N."/>
            <person name="Niskanen T."/>
            <person name="Noordeloos M.E."/>
            <person name="Ohm R.A."/>
            <person name="Ortiz-Santana B."/>
            <person name="Ovrebo C."/>
            <person name="Racz N."/>
            <person name="Riley R."/>
            <person name="Savchenko A."/>
            <person name="Shiryaev A."/>
            <person name="Soop K."/>
            <person name="Spirin V."/>
            <person name="Szebenyi C."/>
            <person name="Tomsovsky M."/>
            <person name="Tulloss R.E."/>
            <person name="Uehling J."/>
            <person name="Grigoriev I.V."/>
            <person name="Vagvolgyi C."/>
            <person name="Papp T."/>
            <person name="Martin F.M."/>
            <person name="Miettinen O."/>
            <person name="Hibbett D.S."/>
            <person name="Nagy L.G."/>
        </authorList>
    </citation>
    <scope>NUCLEOTIDE SEQUENCE [LARGE SCALE GENOMIC DNA]</scope>
    <source>
        <strain evidence="1 2">HHB13444</strain>
    </source>
</reference>
<keyword evidence="2" id="KW-1185">Reference proteome</keyword>
<feature type="non-terminal residue" evidence="1">
    <location>
        <position position="96"/>
    </location>
</feature>
<evidence type="ECO:0000313" key="2">
    <source>
        <dbReference type="Proteomes" id="UP000308197"/>
    </source>
</evidence>
<name>A0A5C3NLW4_9APHY</name>
<dbReference type="AlphaFoldDB" id="A0A5C3NLW4"/>
<feature type="non-terminal residue" evidence="1">
    <location>
        <position position="1"/>
    </location>
</feature>
<protein>
    <submittedName>
        <fullName evidence="1">Uncharacterized protein</fullName>
    </submittedName>
</protein>
<evidence type="ECO:0000313" key="1">
    <source>
        <dbReference type="EMBL" id="TFK77649.1"/>
    </source>
</evidence>
<gene>
    <name evidence="1" type="ORF">K466DRAFT_441878</name>
</gene>
<dbReference type="InParanoid" id="A0A5C3NLW4"/>
<sequence>WVEIERFAQFTAHGTLQNPTEGRPLEVAAWMKRARKLTDYPIKNVDKFADAWLLWWKSNKPLSQAVDDLPANLDWAVLNVTGPNGLLLFMLSLAWW</sequence>
<dbReference type="Proteomes" id="UP000308197">
    <property type="component" value="Unassembled WGS sequence"/>
</dbReference>
<proteinExistence type="predicted"/>
<organism evidence="1 2">
    <name type="scientific">Polyporus arcularius HHB13444</name>
    <dbReference type="NCBI Taxonomy" id="1314778"/>
    <lineage>
        <taxon>Eukaryota</taxon>
        <taxon>Fungi</taxon>
        <taxon>Dikarya</taxon>
        <taxon>Basidiomycota</taxon>
        <taxon>Agaricomycotina</taxon>
        <taxon>Agaricomycetes</taxon>
        <taxon>Polyporales</taxon>
        <taxon>Polyporaceae</taxon>
        <taxon>Polyporus</taxon>
    </lineage>
</organism>
<dbReference type="EMBL" id="ML213349">
    <property type="protein sequence ID" value="TFK77649.1"/>
    <property type="molecule type" value="Genomic_DNA"/>
</dbReference>